<accession>A0ABS2Q967</accession>
<proteinExistence type="predicted"/>
<gene>
    <name evidence="1" type="ORF">JOC27_001790</name>
</gene>
<comment type="caution">
    <text evidence="1">The sequence shown here is derived from an EMBL/GenBank/DDBJ whole genome shotgun (WGS) entry which is preliminary data.</text>
</comment>
<dbReference type="PANTHER" id="PTHR35787:SF1">
    <property type="entry name" value="GLYCEROL UPTAKE OPERON ANTITERMINATOR REGULATORY PROTEIN"/>
    <property type="match status" value="1"/>
</dbReference>
<organism evidence="1 2">
    <name type="scientific">Sporolactobacillus spathodeae</name>
    <dbReference type="NCBI Taxonomy" id="1465502"/>
    <lineage>
        <taxon>Bacteria</taxon>
        <taxon>Bacillati</taxon>
        <taxon>Bacillota</taxon>
        <taxon>Bacilli</taxon>
        <taxon>Bacillales</taxon>
        <taxon>Sporolactobacillaceae</taxon>
        <taxon>Sporolactobacillus</taxon>
    </lineage>
</organism>
<dbReference type="SUPFAM" id="SSF110391">
    <property type="entry name" value="GlpP-like"/>
    <property type="match status" value="1"/>
</dbReference>
<reference evidence="1 2" key="1">
    <citation type="submission" date="2021-01" db="EMBL/GenBank/DDBJ databases">
        <title>Genomic Encyclopedia of Type Strains, Phase IV (KMG-IV): sequencing the most valuable type-strain genomes for metagenomic binning, comparative biology and taxonomic classification.</title>
        <authorList>
            <person name="Goeker M."/>
        </authorList>
    </citation>
    <scope>NUCLEOTIDE SEQUENCE [LARGE SCALE GENOMIC DNA]</scope>
    <source>
        <strain evidence="1 2">DSM 100968</strain>
    </source>
</reference>
<evidence type="ECO:0000313" key="1">
    <source>
        <dbReference type="EMBL" id="MBM7658337.1"/>
    </source>
</evidence>
<sequence length="171" mass="18938">MRSFEKLLQQPFRNLIILDSHLSQIGTMVKMGKEKGKKIFLHADLIQGLKSDLPAAEFICQNLRPYGLISTRSSVLDVAKKRGLKTVQRIFLLDSRSLETGYRLLEQVQPDMVEILPGVIPEMIRQVVNDVRVPVIAGGLIHSEHGVCAALEAGATAISTSNTSLWTFDAK</sequence>
<dbReference type="Proteomes" id="UP000823201">
    <property type="component" value="Unassembled WGS sequence"/>
</dbReference>
<name>A0ABS2Q967_9BACL</name>
<dbReference type="Gene3D" id="3.20.20.70">
    <property type="entry name" value="Aldolase class I"/>
    <property type="match status" value="1"/>
</dbReference>
<dbReference type="InterPro" id="IPR006699">
    <property type="entry name" value="GlpP"/>
</dbReference>
<dbReference type="PANTHER" id="PTHR35787">
    <property type="entry name" value="GLYCEROL UPTAKE OPERON ANTITERMINATOR REGULATORY PROTEIN"/>
    <property type="match status" value="1"/>
</dbReference>
<dbReference type="InterPro" id="IPR013785">
    <property type="entry name" value="Aldolase_TIM"/>
</dbReference>
<dbReference type="Pfam" id="PF04309">
    <property type="entry name" value="G3P_antiterm"/>
    <property type="match status" value="1"/>
</dbReference>
<keyword evidence="2" id="KW-1185">Reference proteome</keyword>
<protein>
    <submittedName>
        <fullName evidence="1">Glycerol uptake operon antiterminator</fullName>
    </submittedName>
</protein>
<evidence type="ECO:0000313" key="2">
    <source>
        <dbReference type="Proteomes" id="UP000823201"/>
    </source>
</evidence>
<dbReference type="EMBL" id="JAFBEV010000015">
    <property type="protein sequence ID" value="MBM7658337.1"/>
    <property type="molecule type" value="Genomic_DNA"/>
</dbReference>
<dbReference type="PIRSF" id="PIRSF016897">
    <property type="entry name" value="GlpP"/>
    <property type="match status" value="1"/>
</dbReference>